<sequence>MHGRVQNLLSWVNSNGNGAELQVAAQKRPPVRANELLVQKESSDHAWVYDLSQREYLTASERLLQLGLEEKVVGRSKTLLSLAKLARVNELVQSKSQDLVGDLLYPISDLDLIELQEHCSKVPRLQTDNSSAKETCNWIETVDDNLAVRSTQLSLPVELVRDIGAARDIASTDPAEQPILKLHFLVDLCVSQAQQLLQADRKSQWLSYMLQAIATWLRMKTGHYSAQAVQNAQLTLWAKLILMNNWLRSKANLRESAFYCVCQAISMDRHTKLNEVLPPLAQLLSCNELSPHNQSSQFKHNIQSAYELVMLMDPERNTALDQSMSRMSVVTPRRATPCKS</sequence>
<organism evidence="1 2">
    <name type="scientific">Cichlidogyrus casuarinus</name>
    <dbReference type="NCBI Taxonomy" id="1844966"/>
    <lineage>
        <taxon>Eukaryota</taxon>
        <taxon>Metazoa</taxon>
        <taxon>Spiralia</taxon>
        <taxon>Lophotrochozoa</taxon>
        <taxon>Platyhelminthes</taxon>
        <taxon>Monogenea</taxon>
        <taxon>Monopisthocotylea</taxon>
        <taxon>Dactylogyridea</taxon>
        <taxon>Ancyrocephalidae</taxon>
        <taxon>Cichlidogyrus</taxon>
    </lineage>
</organism>
<name>A0ABD2QE44_9PLAT</name>
<dbReference type="Gene3D" id="1.20.58.1380">
    <property type="match status" value="1"/>
</dbReference>
<proteinExistence type="predicted"/>
<dbReference type="Gene3D" id="1.25.40.700">
    <property type="match status" value="1"/>
</dbReference>
<evidence type="ECO:0000313" key="2">
    <source>
        <dbReference type="Proteomes" id="UP001626550"/>
    </source>
</evidence>
<reference evidence="1 2" key="1">
    <citation type="submission" date="2024-11" db="EMBL/GenBank/DDBJ databases">
        <title>Adaptive evolution of stress response genes in parasites aligns with host niche diversity.</title>
        <authorList>
            <person name="Hahn C."/>
            <person name="Resl P."/>
        </authorList>
    </citation>
    <scope>NUCLEOTIDE SEQUENCE [LARGE SCALE GENOMIC DNA]</scope>
    <source>
        <strain evidence="1">EGGRZ-B1_66</strain>
        <tissue evidence="1">Body</tissue>
    </source>
</reference>
<accession>A0ABD2QE44</accession>
<dbReference type="Proteomes" id="UP001626550">
    <property type="component" value="Unassembled WGS sequence"/>
</dbReference>
<protein>
    <submittedName>
        <fullName evidence="1">Uncharacterized protein</fullName>
    </submittedName>
</protein>
<dbReference type="AlphaFoldDB" id="A0ABD2QE44"/>
<evidence type="ECO:0000313" key="1">
    <source>
        <dbReference type="EMBL" id="KAL3317807.1"/>
    </source>
</evidence>
<keyword evidence="2" id="KW-1185">Reference proteome</keyword>
<comment type="caution">
    <text evidence="1">The sequence shown here is derived from an EMBL/GenBank/DDBJ whole genome shotgun (WGS) entry which is preliminary data.</text>
</comment>
<dbReference type="EMBL" id="JBJKFK010000329">
    <property type="protein sequence ID" value="KAL3317807.1"/>
    <property type="molecule type" value="Genomic_DNA"/>
</dbReference>
<gene>
    <name evidence="1" type="ORF">Ciccas_003547</name>
</gene>